<evidence type="ECO:0000313" key="2">
    <source>
        <dbReference type="EMBL" id="ANZ49096.1"/>
    </source>
</evidence>
<evidence type="ECO:0000256" key="1">
    <source>
        <dbReference type="SAM" id="Phobius"/>
    </source>
</evidence>
<dbReference type="Proteomes" id="UP000203302">
    <property type="component" value="Segment"/>
</dbReference>
<dbReference type="EMBL" id="KX397368">
    <property type="protein sequence ID" value="ANZ49096.1"/>
    <property type="molecule type" value="Genomic_DNA"/>
</dbReference>
<protein>
    <submittedName>
        <fullName evidence="2">Uncharacterized protein</fullName>
    </submittedName>
</protein>
<proteinExistence type="predicted"/>
<dbReference type="RefSeq" id="YP_009292982.1">
    <property type="nucleotide sequence ID" value="NC_031127.1"/>
</dbReference>
<keyword evidence="1" id="KW-0812">Transmembrane</keyword>
<keyword evidence="1" id="KW-0472">Membrane</keyword>
<sequence length="60" mass="6497">MKLKTKLYIGAALLLMLLGNFVGRAFTLIAYVAVIGVVAYLAWPVIKKFAAKSQAKVKGK</sequence>
<dbReference type="KEGG" id="vg:29069129"/>
<gene>
    <name evidence="2" type="ORF">HUXLEY_7</name>
</gene>
<organism evidence="2 3">
    <name type="scientific">Erwinia phage vB_EamM_Huxley</name>
    <dbReference type="NCBI Taxonomy" id="1883373"/>
    <lineage>
        <taxon>Viruses</taxon>
        <taxon>Duplodnaviria</taxon>
        <taxon>Heunggongvirae</taxon>
        <taxon>Uroviricota</taxon>
        <taxon>Caudoviricetes</taxon>
        <taxon>Chimalliviridae</taxon>
        <taxon>Machinavirus</taxon>
        <taxon>Machinavirus machina</taxon>
    </lineage>
</organism>
<name>A0A1B2ICU7_9CAUD</name>
<evidence type="ECO:0000313" key="3">
    <source>
        <dbReference type="Proteomes" id="UP000203302"/>
    </source>
</evidence>
<reference evidence="3" key="1">
    <citation type="submission" date="2016-06" db="EMBL/GenBank/DDBJ databases">
        <authorList>
            <person name="Berg J.A."/>
            <person name="Grossarth S.E."/>
            <person name="Jarvis T.M."/>
            <person name="Merrill B.D."/>
            <person name="Breakwell D.P."/>
            <person name="Hope S."/>
            <person name="Grose J.H."/>
        </authorList>
    </citation>
    <scope>NUCLEOTIDE SEQUENCE [LARGE SCALE GENOMIC DNA]</scope>
</reference>
<feature type="transmembrane region" description="Helical" evidence="1">
    <location>
        <begin position="28"/>
        <end position="46"/>
    </location>
</feature>
<dbReference type="GeneID" id="29069129"/>
<keyword evidence="1" id="KW-1133">Transmembrane helix</keyword>
<accession>A0A1B2ICU7</accession>